<dbReference type="PROSITE" id="PS51257">
    <property type="entry name" value="PROKAR_LIPOPROTEIN"/>
    <property type="match status" value="1"/>
</dbReference>
<feature type="transmembrane region" description="Helical" evidence="1">
    <location>
        <begin position="12"/>
        <end position="31"/>
    </location>
</feature>
<keyword evidence="1" id="KW-0812">Transmembrane</keyword>
<gene>
    <name evidence="2" type="ORF">SDC9_51284</name>
</gene>
<accession>A0A644WRV5</accession>
<protein>
    <submittedName>
        <fullName evidence="2">Uncharacterized protein</fullName>
    </submittedName>
</protein>
<reference evidence="2" key="1">
    <citation type="submission" date="2019-08" db="EMBL/GenBank/DDBJ databases">
        <authorList>
            <person name="Kucharzyk K."/>
            <person name="Murdoch R.W."/>
            <person name="Higgins S."/>
            <person name="Loffler F."/>
        </authorList>
    </citation>
    <scope>NUCLEOTIDE SEQUENCE</scope>
</reference>
<proteinExistence type="predicted"/>
<dbReference type="AlphaFoldDB" id="A0A644WRV5"/>
<dbReference type="EMBL" id="VSSQ01001091">
    <property type="protein sequence ID" value="MPM05003.1"/>
    <property type="molecule type" value="Genomic_DNA"/>
</dbReference>
<evidence type="ECO:0000256" key="1">
    <source>
        <dbReference type="SAM" id="Phobius"/>
    </source>
</evidence>
<sequence length="119" mass="13819">MKSLKFRVNSNYRLVIVFFFTLFMPLFYGCAVGKRTTEVMNAWKGRNISEVIQSWGPETRTSSDGKGGIIYTWITTWSTIAYVDTGGTYQPPRNLSCRQSFYVNRNGIIYSWQWEGNCR</sequence>
<keyword evidence="1" id="KW-0472">Membrane</keyword>
<comment type="caution">
    <text evidence="2">The sequence shown here is derived from an EMBL/GenBank/DDBJ whole genome shotgun (WGS) entry which is preliminary data.</text>
</comment>
<evidence type="ECO:0000313" key="2">
    <source>
        <dbReference type="EMBL" id="MPM05003.1"/>
    </source>
</evidence>
<organism evidence="2">
    <name type="scientific">bioreactor metagenome</name>
    <dbReference type="NCBI Taxonomy" id="1076179"/>
    <lineage>
        <taxon>unclassified sequences</taxon>
        <taxon>metagenomes</taxon>
        <taxon>ecological metagenomes</taxon>
    </lineage>
</organism>
<name>A0A644WRV5_9ZZZZ</name>
<keyword evidence="1" id="KW-1133">Transmembrane helix</keyword>